<comment type="caution">
    <text evidence="2">The sequence shown here is derived from an EMBL/GenBank/DDBJ whole genome shotgun (WGS) entry which is preliminary data.</text>
</comment>
<dbReference type="AlphaFoldDB" id="A0A6G0W363"/>
<organism evidence="2 3">
    <name type="scientific">Aphis craccivora</name>
    <name type="common">Cowpea aphid</name>
    <dbReference type="NCBI Taxonomy" id="307492"/>
    <lineage>
        <taxon>Eukaryota</taxon>
        <taxon>Metazoa</taxon>
        <taxon>Ecdysozoa</taxon>
        <taxon>Arthropoda</taxon>
        <taxon>Hexapoda</taxon>
        <taxon>Insecta</taxon>
        <taxon>Pterygota</taxon>
        <taxon>Neoptera</taxon>
        <taxon>Paraneoptera</taxon>
        <taxon>Hemiptera</taxon>
        <taxon>Sternorrhyncha</taxon>
        <taxon>Aphidomorpha</taxon>
        <taxon>Aphidoidea</taxon>
        <taxon>Aphididae</taxon>
        <taxon>Aphidini</taxon>
        <taxon>Aphis</taxon>
        <taxon>Aphis</taxon>
    </lineage>
</organism>
<gene>
    <name evidence="2" type="ORF">FWK35_00023806</name>
</gene>
<evidence type="ECO:0000256" key="1">
    <source>
        <dbReference type="SAM" id="MobiDB-lite"/>
    </source>
</evidence>
<evidence type="ECO:0000313" key="3">
    <source>
        <dbReference type="Proteomes" id="UP000478052"/>
    </source>
</evidence>
<sequence>MKYKTPIKNREALFRRTKREALCGRTSCTPLAPALDTDKDPLWTMKCIDNNVKSKKDILLTSPYSSIKLSQFETVSNKNNSEVKQNNDNQQQVNSSSRM</sequence>
<dbReference type="Proteomes" id="UP000478052">
    <property type="component" value="Unassembled WGS sequence"/>
</dbReference>
<protein>
    <submittedName>
        <fullName evidence="2">DUF4806 domain-containing protein</fullName>
    </submittedName>
</protein>
<reference evidence="2 3" key="1">
    <citation type="submission" date="2019-08" db="EMBL/GenBank/DDBJ databases">
        <title>Whole genome of Aphis craccivora.</title>
        <authorList>
            <person name="Voronova N.V."/>
            <person name="Shulinski R.S."/>
            <person name="Bandarenka Y.V."/>
            <person name="Zhorov D.G."/>
            <person name="Warner D."/>
        </authorList>
    </citation>
    <scope>NUCLEOTIDE SEQUENCE [LARGE SCALE GENOMIC DNA]</scope>
    <source>
        <strain evidence="2">180601</strain>
        <tissue evidence="2">Whole Body</tissue>
    </source>
</reference>
<feature type="compositionally biased region" description="Low complexity" evidence="1">
    <location>
        <begin position="86"/>
        <end position="99"/>
    </location>
</feature>
<dbReference type="EMBL" id="VUJU01009351">
    <property type="protein sequence ID" value="KAF0720963.1"/>
    <property type="molecule type" value="Genomic_DNA"/>
</dbReference>
<accession>A0A6G0W363</accession>
<keyword evidence="3" id="KW-1185">Reference proteome</keyword>
<proteinExistence type="predicted"/>
<feature type="region of interest" description="Disordered" evidence="1">
    <location>
        <begin position="78"/>
        <end position="99"/>
    </location>
</feature>
<evidence type="ECO:0000313" key="2">
    <source>
        <dbReference type="EMBL" id="KAF0720963.1"/>
    </source>
</evidence>
<name>A0A6G0W363_APHCR</name>